<name>A0ACB8TYB5_9APHY</name>
<gene>
    <name evidence="1" type="ORF">BDY19DRAFT_957707</name>
</gene>
<sequence length="96" mass="10784">MFSSTSILPSLTLNLRDFLSSAGIVFGVVALLHIVPYLVDKRGVRRYPGSWTISSPLVSHLARVYSCSRQNRRRHSCCPGSEIRKICTHRSQLKTP</sequence>
<reference evidence="1" key="1">
    <citation type="journal article" date="2021" name="Environ. Microbiol.">
        <title>Gene family expansions and transcriptome signatures uncover fungal adaptations to wood decay.</title>
        <authorList>
            <person name="Hage H."/>
            <person name="Miyauchi S."/>
            <person name="Viragh M."/>
            <person name="Drula E."/>
            <person name="Min B."/>
            <person name="Chaduli D."/>
            <person name="Navarro D."/>
            <person name="Favel A."/>
            <person name="Norest M."/>
            <person name="Lesage-Meessen L."/>
            <person name="Balint B."/>
            <person name="Merenyi Z."/>
            <person name="de Eugenio L."/>
            <person name="Morin E."/>
            <person name="Martinez A.T."/>
            <person name="Baldrian P."/>
            <person name="Stursova M."/>
            <person name="Martinez M.J."/>
            <person name="Novotny C."/>
            <person name="Magnuson J.K."/>
            <person name="Spatafora J.W."/>
            <person name="Maurice S."/>
            <person name="Pangilinan J."/>
            <person name="Andreopoulos W."/>
            <person name="LaButti K."/>
            <person name="Hundley H."/>
            <person name="Na H."/>
            <person name="Kuo A."/>
            <person name="Barry K."/>
            <person name="Lipzen A."/>
            <person name="Henrissat B."/>
            <person name="Riley R."/>
            <person name="Ahrendt S."/>
            <person name="Nagy L.G."/>
            <person name="Grigoriev I.V."/>
            <person name="Martin F."/>
            <person name="Rosso M.N."/>
        </authorList>
    </citation>
    <scope>NUCLEOTIDE SEQUENCE</scope>
    <source>
        <strain evidence="1">CBS 384.51</strain>
    </source>
</reference>
<protein>
    <submittedName>
        <fullName evidence="1">Uncharacterized protein</fullName>
    </submittedName>
</protein>
<comment type="caution">
    <text evidence="1">The sequence shown here is derived from an EMBL/GenBank/DDBJ whole genome shotgun (WGS) entry which is preliminary data.</text>
</comment>
<evidence type="ECO:0000313" key="2">
    <source>
        <dbReference type="Proteomes" id="UP001055072"/>
    </source>
</evidence>
<organism evidence="1 2">
    <name type="scientific">Irpex rosettiformis</name>
    <dbReference type="NCBI Taxonomy" id="378272"/>
    <lineage>
        <taxon>Eukaryota</taxon>
        <taxon>Fungi</taxon>
        <taxon>Dikarya</taxon>
        <taxon>Basidiomycota</taxon>
        <taxon>Agaricomycotina</taxon>
        <taxon>Agaricomycetes</taxon>
        <taxon>Polyporales</taxon>
        <taxon>Irpicaceae</taxon>
        <taxon>Irpex</taxon>
    </lineage>
</organism>
<proteinExistence type="predicted"/>
<evidence type="ECO:0000313" key="1">
    <source>
        <dbReference type="EMBL" id="KAI0086974.1"/>
    </source>
</evidence>
<dbReference type="EMBL" id="MU274920">
    <property type="protein sequence ID" value="KAI0086974.1"/>
    <property type="molecule type" value="Genomic_DNA"/>
</dbReference>
<dbReference type="Proteomes" id="UP001055072">
    <property type="component" value="Unassembled WGS sequence"/>
</dbReference>
<accession>A0ACB8TYB5</accession>
<keyword evidence="2" id="KW-1185">Reference proteome</keyword>